<proteinExistence type="predicted"/>
<accession>A0A9N9IJG8</accession>
<organism evidence="2 3">
    <name type="scientific">Racocetra fulgida</name>
    <dbReference type="NCBI Taxonomy" id="60492"/>
    <lineage>
        <taxon>Eukaryota</taxon>
        <taxon>Fungi</taxon>
        <taxon>Fungi incertae sedis</taxon>
        <taxon>Mucoromycota</taxon>
        <taxon>Glomeromycotina</taxon>
        <taxon>Glomeromycetes</taxon>
        <taxon>Diversisporales</taxon>
        <taxon>Gigasporaceae</taxon>
        <taxon>Racocetra</taxon>
    </lineage>
</organism>
<feature type="non-terminal residue" evidence="2">
    <location>
        <position position="1"/>
    </location>
</feature>
<dbReference type="AlphaFoldDB" id="A0A9N9IJG8"/>
<gene>
    <name evidence="2" type="ORF">RFULGI_LOCUS12777</name>
</gene>
<sequence>MATTLSENANESSSSGRLNSGQAIDQIEEELKLVREKVSDDDLDLDIVEIDLPPIKAKKREKALEAIHNIFKAERIDDKLFIKFNGVMKEEIHLALNDSLRQQLSSWLVLNDVVSVVNHNEFRPDVGGWSTRPTRQQRIAPIINSSPPPLLWIEAKDRDNALNKISYVQPYCQNTEFVLISIPFGTSPFRTNPNPNADSVVATAPRTSRPSRAPYLGHWTVGTAFNAVQWYKMQWNEHIIL</sequence>
<reference evidence="2" key="1">
    <citation type="submission" date="2021-06" db="EMBL/GenBank/DDBJ databases">
        <authorList>
            <person name="Kallberg Y."/>
            <person name="Tangrot J."/>
            <person name="Rosling A."/>
        </authorList>
    </citation>
    <scope>NUCLEOTIDE SEQUENCE</scope>
    <source>
        <strain evidence="2">IN212</strain>
    </source>
</reference>
<keyword evidence="3" id="KW-1185">Reference proteome</keyword>
<name>A0A9N9IJG8_9GLOM</name>
<protein>
    <submittedName>
        <fullName evidence="2">6916_t:CDS:1</fullName>
    </submittedName>
</protein>
<dbReference type="EMBL" id="CAJVPZ010031670">
    <property type="protein sequence ID" value="CAG8739872.1"/>
    <property type="molecule type" value="Genomic_DNA"/>
</dbReference>
<comment type="caution">
    <text evidence="2">The sequence shown here is derived from an EMBL/GenBank/DDBJ whole genome shotgun (WGS) entry which is preliminary data.</text>
</comment>
<dbReference type="Proteomes" id="UP000789396">
    <property type="component" value="Unassembled WGS sequence"/>
</dbReference>
<evidence type="ECO:0000256" key="1">
    <source>
        <dbReference type="SAM" id="MobiDB-lite"/>
    </source>
</evidence>
<feature type="region of interest" description="Disordered" evidence="1">
    <location>
        <begin position="1"/>
        <end position="23"/>
    </location>
</feature>
<evidence type="ECO:0000313" key="3">
    <source>
        <dbReference type="Proteomes" id="UP000789396"/>
    </source>
</evidence>
<evidence type="ECO:0000313" key="2">
    <source>
        <dbReference type="EMBL" id="CAG8739872.1"/>
    </source>
</evidence>
<dbReference type="OrthoDB" id="2305124at2759"/>